<comment type="caution">
    <text evidence="1">The sequence shown here is derived from an EMBL/GenBank/DDBJ whole genome shotgun (WGS) entry which is preliminary data.</text>
</comment>
<evidence type="ECO:0000313" key="2">
    <source>
        <dbReference type="Proteomes" id="UP000033671"/>
    </source>
</evidence>
<dbReference type="PATRIC" id="fig|1359175.3.peg.2717"/>
<dbReference type="EMBL" id="LAOA01000073">
    <property type="protein sequence ID" value="KJV73611.1"/>
    <property type="molecule type" value="Genomic_DNA"/>
</dbReference>
<accession>A0A0F3P0Z6</accession>
<proteinExistence type="predicted"/>
<sequence>MSIRIRVYAITMLLLLQAPVSLAWNIEDVFQGMSVNVTRAGSYQNQAAGYYAAWRLSARTSQISFQPFAVTPPSLNMSCSGINAYLGSFYVISGNEKHWFSS</sequence>
<reference evidence="1 2" key="1">
    <citation type="submission" date="2015-01" db="EMBL/GenBank/DDBJ databases">
        <title>Genome Sequencing of Rickettsiales.</title>
        <authorList>
            <person name="Daugherty S.C."/>
            <person name="Su Q."/>
            <person name="Abolude K."/>
            <person name="Beier-Sexton M."/>
            <person name="Carlyon J.A."/>
            <person name="Carter R."/>
            <person name="Day N.P."/>
            <person name="Dumler S.J."/>
            <person name="Dyachenko V."/>
            <person name="Godinez A."/>
            <person name="Kurtti T.J."/>
            <person name="Lichay M."/>
            <person name="Mullins K.E."/>
            <person name="Ott S."/>
            <person name="Pappas-Brown V."/>
            <person name="Paris D.H."/>
            <person name="Patel P."/>
            <person name="Richards A.L."/>
            <person name="Sadzewicz L."/>
            <person name="Sears K."/>
            <person name="Seidman D."/>
            <person name="Sengamalay N."/>
            <person name="Stenos J."/>
            <person name="Tallon L.J."/>
            <person name="Vincent G."/>
            <person name="Fraser C.M."/>
            <person name="Munderloh U."/>
            <person name="Dunning-Hotopp J.C."/>
        </authorList>
    </citation>
    <scope>NUCLEOTIDE SEQUENCE [LARGE SCALE GENOMIC DNA]</scope>
    <source>
        <strain evidence="1 2">TA716</strain>
    </source>
</reference>
<evidence type="ECO:0000313" key="1">
    <source>
        <dbReference type="EMBL" id="KJV73611.1"/>
    </source>
</evidence>
<dbReference type="AlphaFoldDB" id="A0A0F3P0Z6"/>
<gene>
    <name evidence="1" type="ORF">OTSTA716_1551</name>
</gene>
<name>A0A0F3P0Z6_ORITS</name>
<dbReference type="Pfam" id="PF06122">
    <property type="entry name" value="TraH"/>
    <property type="match status" value="1"/>
</dbReference>
<dbReference type="Proteomes" id="UP000033671">
    <property type="component" value="Unassembled WGS sequence"/>
</dbReference>
<dbReference type="InterPro" id="IPR010927">
    <property type="entry name" value="T4SS_TraH"/>
</dbReference>
<protein>
    <submittedName>
        <fullName evidence="1">Conjugative relaxosome accessory transposon family protein</fullName>
    </submittedName>
</protein>
<organism evidence="1 2">
    <name type="scientific">Orientia tsutsugamushi str. TA716</name>
    <dbReference type="NCBI Taxonomy" id="1359175"/>
    <lineage>
        <taxon>Bacteria</taxon>
        <taxon>Pseudomonadati</taxon>
        <taxon>Pseudomonadota</taxon>
        <taxon>Alphaproteobacteria</taxon>
        <taxon>Rickettsiales</taxon>
        <taxon>Rickettsiaceae</taxon>
        <taxon>Rickettsieae</taxon>
        <taxon>Orientia</taxon>
    </lineage>
</organism>